<feature type="domain" description="HTH lacI-type" evidence="4">
    <location>
        <begin position="4"/>
        <end position="58"/>
    </location>
</feature>
<dbReference type="SUPFAM" id="SSF53822">
    <property type="entry name" value="Periplasmic binding protein-like I"/>
    <property type="match status" value="1"/>
</dbReference>
<reference evidence="5 6" key="1">
    <citation type="submission" date="2020-01" db="EMBL/GenBank/DDBJ databases">
        <title>Genome sequencing of strain KACC 21265.</title>
        <authorList>
            <person name="Heo J."/>
            <person name="Kim S.-J."/>
            <person name="Kim J.-S."/>
            <person name="Hong S.-B."/>
            <person name="Kwon S.-W."/>
        </authorList>
    </citation>
    <scope>NUCLEOTIDE SEQUENCE [LARGE SCALE GENOMIC DNA]</scope>
    <source>
        <strain evidence="5 6">KACC 21265</strain>
    </source>
</reference>
<keyword evidence="3" id="KW-0804">Transcription</keyword>
<dbReference type="Pfam" id="PF13377">
    <property type="entry name" value="Peripla_BP_3"/>
    <property type="match status" value="1"/>
</dbReference>
<dbReference type="RefSeq" id="WP_160553529.1">
    <property type="nucleotide sequence ID" value="NZ_CP047650.1"/>
</dbReference>
<dbReference type="InterPro" id="IPR000843">
    <property type="entry name" value="HTH_LacI"/>
</dbReference>
<dbReference type="InterPro" id="IPR046335">
    <property type="entry name" value="LacI/GalR-like_sensor"/>
</dbReference>
<protein>
    <submittedName>
        <fullName evidence="5">Substrate-binding domain-containing protein</fullName>
    </submittedName>
</protein>
<dbReference type="PANTHER" id="PTHR30146">
    <property type="entry name" value="LACI-RELATED TRANSCRIPTIONAL REPRESSOR"/>
    <property type="match status" value="1"/>
</dbReference>
<keyword evidence="2" id="KW-0238">DNA-binding</keyword>
<accession>A0A857JAF6</accession>
<dbReference type="KEGG" id="xyk:GT347_18090"/>
<dbReference type="PANTHER" id="PTHR30146:SF138">
    <property type="entry name" value="TRANSCRIPTIONAL REGULATORY PROTEIN"/>
    <property type="match status" value="1"/>
</dbReference>
<evidence type="ECO:0000313" key="5">
    <source>
        <dbReference type="EMBL" id="QHI99718.1"/>
    </source>
</evidence>
<dbReference type="PROSITE" id="PS50932">
    <property type="entry name" value="HTH_LACI_2"/>
    <property type="match status" value="1"/>
</dbReference>
<keyword evidence="6" id="KW-1185">Reference proteome</keyword>
<evidence type="ECO:0000313" key="6">
    <source>
        <dbReference type="Proteomes" id="UP000464787"/>
    </source>
</evidence>
<dbReference type="Gene3D" id="3.40.50.2300">
    <property type="match status" value="2"/>
</dbReference>
<evidence type="ECO:0000256" key="2">
    <source>
        <dbReference type="ARBA" id="ARBA00023125"/>
    </source>
</evidence>
<dbReference type="InterPro" id="IPR028082">
    <property type="entry name" value="Peripla_BP_I"/>
</dbReference>
<evidence type="ECO:0000259" key="4">
    <source>
        <dbReference type="PROSITE" id="PS50932"/>
    </source>
</evidence>
<dbReference type="Proteomes" id="UP000464787">
    <property type="component" value="Chromosome"/>
</dbReference>
<dbReference type="InterPro" id="IPR010982">
    <property type="entry name" value="Lambda_DNA-bd_dom_sf"/>
</dbReference>
<gene>
    <name evidence="5" type="ORF">GT347_18090</name>
</gene>
<sequence length="338" mass="35282">MSRASIHAVALEAQVSAATVSRVFNTPQSVSPDTRARVEAVARRLQYRPLGAGRTLRRQRSEVLGVVLPTLRNPVFAECLEGIAAAAADAGHAIQLRTTEYRPAQEHAAVSALLPRVDGLVLVVSNPARSRALQAIRAAGLPYVLAYNRHASHPCVAVDNEGAVAELVDALLARGHRRIAMLCGDLKASDRSRARQQGFQRGLLAAGLPPGPVVEVPFDGDAGTPLAALFARPDRPSALVCSNDLLALRALRAAHACGLRVPQDLSIAGFDGIALGQELVPSLATIAQPNREIGATCVALLAPAAAAGTPLDASASRLLPHAWRPGESLGPPSPDTTP</sequence>
<organism evidence="5 6">
    <name type="scientific">Xylophilus rhododendri</name>
    <dbReference type="NCBI Taxonomy" id="2697032"/>
    <lineage>
        <taxon>Bacteria</taxon>
        <taxon>Pseudomonadati</taxon>
        <taxon>Pseudomonadota</taxon>
        <taxon>Betaproteobacteria</taxon>
        <taxon>Burkholderiales</taxon>
        <taxon>Xylophilus</taxon>
    </lineage>
</organism>
<dbReference type="GO" id="GO:0000976">
    <property type="term" value="F:transcription cis-regulatory region binding"/>
    <property type="evidence" value="ECO:0007669"/>
    <property type="project" value="TreeGrafter"/>
</dbReference>
<dbReference type="CDD" id="cd01392">
    <property type="entry name" value="HTH_LacI"/>
    <property type="match status" value="1"/>
</dbReference>
<dbReference type="SUPFAM" id="SSF47413">
    <property type="entry name" value="lambda repressor-like DNA-binding domains"/>
    <property type="match status" value="1"/>
</dbReference>
<dbReference type="GO" id="GO:0003700">
    <property type="term" value="F:DNA-binding transcription factor activity"/>
    <property type="evidence" value="ECO:0007669"/>
    <property type="project" value="TreeGrafter"/>
</dbReference>
<dbReference type="EMBL" id="CP047650">
    <property type="protein sequence ID" value="QHI99718.1"/>
    <property type="molecule type" value="Genomic_DNA"/>
</dbReference>
<dbReference type="SMART" id="SM00354">
    <property type="entry name" value="HTH_LACI"/>
    <property type="match status" value="1"/>
</dbReference>
<evidence type="ECO:0000256" key="1">
    <source>
        <dbReference type="ARBA" id="ARBA00023015"/>
    </source>
</evidence>
<name>A0A857JAF6_9BURK</name>
<dbReference type="Pfam" id="PF00356">
    <property type="entry name" value="LacI"/>
    <property type="match status" value="1"/>
</dbReference>
<dbReference type="AlphaFoldDB" id="A0A857JAF6"/>
<proteinExistence type="predicted"/>
<keyword evidence="1" id="KW-0805">Transcription regulation</keyword>
<dbReference type="Gene3D" id="1.10.260.40">
    <property type="entry name" value="lambda repressor-like DNA-binding domains"/>
    <property type="match status" value="1"/>
</dbReference>
<evidence type="ECO:0000256" key="3">
    <source>
        <dbReference type="ARBA" id="ARBA00023163"/>
    </source>
</evidence>